<dbReference type="STRING" id="69004.A0A182QED8"/>
<proteinExistence type="inferred from homology"/>
<evidence type="ECO:0000313" key="4">
    <source>
        <dbReference type="Proteomes" id="UP000075886"/>
    </source>
</evidence>
<dbReference type="GO" id="GO:0005507">
    <property type="term" value="F:copper ion binding"/>
    <property type="evidence" value="ECO:0007669"/>
    <property type="project" value="TreeGrafter"/>
</dbReference>
<reference evidence="3" key="2">
    <citation type="submission" date="2020-05" db="UniProtKB">
        <authorList>
            <consortium name="EnsemblMetazoa"/>
        </authorList>
    </citation>
    <scope>IDENTIFICATION</scope>
    <source>
        <strain evidence="3">FAR1</strain>
    </source>
</reference>
<dbReference type="AlphaFoldDB" id="A0A182QED8"/>
<comment type="similarity">
    <text evidence="1">Belongs to the CutC family.</text>
</comment>
<protein>
    <recommendedName>
        <fullName evidence="2">Copper homeostasis protein cutC homolog</fullName>
    </recommendedName>
</protein>
<dbReference type="PANTHER" id="PTHR12598:SF0">
    <property type="entry name" value="COPPER HOMEOSTASIS PROTEIN CUTC HOMOLOG"/>
    <property type="match status" value="1"/>
</dbReference>
<dbReference type="Gene3D" id="3.20.20.380">
    <property type="entry name" value="Copper homeostasis (CutC) domain"/>
    <property type="match status" value="1"/>
</dbReference>
<dbReference type="Proteomes" id="UP000075886">
    <property type="component" value="Unassembled WGS sequence"/>
</dbReference>
<dbReference type="EnsemblMetazoa" id="AFAF008450-RA">
    <property type="protein sequence ID" value="AFAF008450-PA"/>
    <property type="gene ID" value="AFAF008450"/>
</dbReference>
<dbReference type="VEuPathDB" id="VectorBase:AFAF008450"/>
<evidence type="ECO:0000256" key="1">
    <source>
        <dbReference type="ARBA" id="ARBA00007768"/>
    </source>
</evidence>
<dbReference type="InterPro" id="IPR005627">
    <property type="entry name" value="CutC-like"/>
</dbReference>
<dbReference type="InterPro" id="IPR036822">
    <property type="entry name" value="CutC-like_dom_sf"/>
</dbReference>
<dbReference type="EMBL" id="AXCN02000217">
    <property type="status" value="NOT_ANNOTATED_CDS"/>
    <property type="molecule type" value="Genomic_DNA"/>
</dbReference>
<dbReference type="Pfam" id="PF03932">
    <property type="entry name" value="CutC"/>
    <property type="match status" value="1"/>
</dbReference>
<evidence type="ECO:0000256" key="2">
    <source>
        <dbReference type="ARBA" id="ARBA00019014"/>
    </source>
</evidence>
<organism evidence="3 4">
    <name type="scientific">Anopheles farauti</name>
    <dbReference type="NCBI Taxonomy" id="69004"/>
    <lineage>
        <taxon>Eukaryota</taxon>
        <taxon>Metazoa</taxon>
        <taxon>Ecdysozoa</taxon>
        <taxon>Arthropoda</taxon>
        <taxon>Hexapoda</taxon>
        <taxon>Insecta</taxon>
        <taxon>Pterygota</taxon>
        <taxon>Neoptera</taxon>
        <taxon>Endopterygota</taxon>
        <taxon>Diptera</taxon>
        <taxon>Nematocera</taxon>
        <taxon>Culicoidea</taxon>
        <taxon>Culicidae</taxon>
        <taxon>Anophelinae</taxon>
        <taxon>Anopheles</taxon>
    </lineage>
</organism>
<keyword evidence="4" id="KW-1185">Reference proteome</keyword>
<evidence type="ECO:0000313" key="3">
    <source>
        <dbReference type="EnsemblMetazoa" id="AFAF008450-PA"/>
    </source>
</evidence>
<accession>A0A182QED8</accession>
<name>A0A182QED8_9DIPT</name>
<dbReference type="PANTHER" id="PTHR12598">
    <property type="entry name" value="COPPER HOMEOSTASIS PROTEIN CUTC"/>
    <property type="match status" value="1"/>
</dbReference>
<reference evidence="4" key="1">
    <citation type="submission" date="2014-01" db="EMBL/GenBank/DDBJ databases">
        <title>The Genome Sequence of Anopheles farauti FAR1 (V2).</title>
        <authorList>
            <consortium name="The Broad Institute Genomics Platform"/>
            <person name="Neafsey D.E."/>
            <person name="Besansky N."/>
            <person name="Howell P."/>
            <person name="Walton C."/>
            <person name="Young S.K."/>
            <person name="Zeng Q."/>
            <person name="Gargeya S."/>
            <person name="Fitzgerald M."/>
            <person name="Haas B."/>
            <person name="Abouelleil A."/>
            <person name="Allen A.W."/>
            <person name="Alvarado L."/>
            <person name="Arachchi H.M."/>
            <person name="Berlin A.M."/>
            <person name="Chapman S.B."/>
            <person name="Gainer-Dewar J."/>
            <person name="Goldberg J."/>
            <person name="Griggs A."/>
            <person name="Gujja S."/>
            <person name="Hansen M."/>
            <person name="Howarth C."/>
            <person name="Imamovic A."/>
            <person name="Ireland A."/>
            <person name="Larimer J."/>
            <person name="McCowan C."/>
            <person name="Murphy C."/>
            <person name="Pearson M."/>
            <person name="Poon T.W."/>
            <person name="Priest M."/>
            <person name="Roberts A."/>
            <person name="Saif S."/>
            <person name="Shea T."/>
            <person name="Sisk P."/>
            <person name="Sykes S."/>
            <person name="Wortman J."/>
            <person name="Nusbaum C."/>
            <person name="Birren B."/>
        </authorList>
    </citation>
    <scope>NUCLEOTIDE SEQUENCE [LARGE SCALE GENOMIC DNA]</scope>
    <source>
        <strain evidence="4">FAR1</strain>
    </source>
</reference>
<dbReference type="HAMAP" id="MF_00795">
    <property type="entry name" value="CutC"/>
    <property type="match status" value="1"/>
</dbReference>
<dbReference type="SUPFAM" id="SSF110395">
    <property type="entry name" value="CutC-like"/>
    <property type="match status" value="1"/>
</dbReference>
<sequence>MTVPIEVCVDSVSSVMNALHGGANRIELCSALGEGGLTPTVGLLKEVLAVVADHHSDCGAPVAIPVFCMIRCRGGGDFCYTDSEMRTMLWDMRQLLQNKPQGFVFGALDPCTGKVHRQFCEQVIQQAQDLPVTFHRAIDCTAEQDLEENLALISELGFRTVLTSGLKPSAEQGIETICKMKQITNDLRRTTGKSLQVMAGSGVSTKNLSTILQRTGCDWVHGSASKQKSLAHINGALVERASIIDPVPLRECDVDVVRDWCTIIKQMDRQ</sequence>